<comment type="caution">
    <text evidence="1">The sequence shown here is derived from an EMBL/GenBank/DDBJ whole genome shotgun (WGS) entry which is preliminary data.</text>
</comment>
<evidence type="ECO:0000313" key="2">
    <source>
        <dbReference type="Proteomes" id="UP000226431"/>
    </source>
</evidence>
<sequence>MEDQAEILQRIEQLEADMRAMTQWQADITKMMNMLITRLDEIDAAGEFTDKKLIELANLTRLDLEFMRLEIRVAMRGGASQ</sequence>
<keyword evidence="2" id="KW-1185">Reference proteome</keyword>
<reference evidence="1 2" key="1">
    <citation type="submission" date="2017-06" db="EMBL/GenBank/DDBJ databases">
        <title>Ant-infecting Ophiocordyceps genomes reveal a high diversity of potential behavioral manipulation genes and a possible major role for enterotoxins.</title>
        <authorList>
            <person name="De Bekker C."/>
            <person name="Evans H.C."/>
            <person name="Brachmann A."/>
            <person name="Hughes D.P."/>
        </authorList>
    </citation>
    <scope>NUCLEOTIDE SEQUENCE [LARGE SCALE GENOMIC DNA]</scope>
    <source>
        <strain evidence="1 2">Map16</strain>
    </source>
</reference>
<organism evidence="1 2">
    <name type="scientific">Ophiocordyceps camponoti-rufipedis</name>
    <dbReference type="NCBI Taxonomy" id="2004952"/>
    <lineage>
        <taxon>Eukaryota</taxon>
        <taxon>Fungi</taxon>
        <taxon>Dikarya</taxon>
        <taxon>Ascomycota</taxon>
        <taxon>Pezizomycotina</taxon>
        <taxon>Sordariomycetes</taxon>
        <taxon>Hypocreomycetidae</taxon>
        <taxon>Hypocreales</taxon>
        <taxon>Ophiocordycipitaceae</taxon>
        <taxon>Ophiocordyceps</taxon>
    </lineage>
</organism>
<evidence type="ECO:0000313" key="1">
    <source>
        <dbReference type="EMBL" id="PHH80194.1"/>
    </source>
</evidence>
<protein>
    <submittedName>
        <fullName evidence="1">Uncharacterized protein</fullName>
    </submittedName>
</protein>
<gene>
    <name evidence="1" type="ORF">CDD80_2565</name>
</gene>
<proteinExistence type="predicted"/>
<dbReference type="EMBL" id="NJES01000023">
    <property type="protein sequence ID" value="PHH80194.1"/>
    <property type="molecule type" value="Genomic_DNA"/>
</dbReference>
<dbReference type="AlphaFoldDB" id="A0A2C5ZLC2"/>
<dbReference type="Proteomes" id="UP000226431">
    <property type="component" value="Unassembled WGS sequence"/>
</dbReference>
<accession>A0A2C5ZLC2</accession>
<name>A0A2C5ZLC2_9HYPO</name>